<evidence type="ECO:0000256" key="3">
    <source>
        <dbReference type="PIRSR" id="PIRSR601765-1"/>
    </source>
</evidence>
<dbReference type="EMBL" id="JASNVP010000001">
    <property type="protein sequence ID" value="MDK4325179.1"/>
    <property type="molecule type" value="Genomic_DNA"/>
</dbReference>
<dbReference type="InterPro" id="IPR036874">
    <property type="entry name" value="Carbonic_anhydrase_sf"/>
</dbReference>
<dbReference type="InterPro" id="IPR001765">
    <property type="entry name" value="Carbonic_anhydrase"/>
</dbReference>
<dbReference type="PANTHER" id="PTHR11002:SF79">
    <property type="entry name" value="CARBONIC ANHYDRASE 2"/>
    <property type="match status" value="1"/>
</dbReference>
<keyword evidence="3" id="KW-0479">Metal-binding</keyword>
<dbReference type="SUPFAM" id="SSF53056">
    <property type="entry name" value="beta-carbonic anhydrase, cab"/>
    <property type="match status" value="1"/>
</dbReference>
<dbReference type="GO" id="GO:0008270">
    <property type="term" value="F:zinc ion binding"/>
    <property type="evidence" value="ECO:0007669"/>
    <property type="project" value="InterPro"/>
</dbReference>
<reference evidence="4" key="1">
    <citation type="submission" date="2023-05" db="EMBL/GenBank/DDBJ databases">
        <title>Metabolic capabilities are highly conserved among human nasal-associated Corynebacterium species in pangenomic analyses.</title>
        <authorList>
            <person name="Tran T.H."/>
            <person name="Roberts A.Q."/>
            <person name="Escapa I.F."/>
            <person name="Gao W."/>
            <person name="Conlan S."/>
            <person name="Kong H."/>
            <person name="Segre J.A."/>
            <person name="Kelly M.S."/>
            <person name="Lemon K.P."/>
        </authorList>
    </citation>
    <scope>NUCLEOTIDE SEQUENCE</scope>
    <source>
        <strain evidence="4">KPL2654</strain>
    </source>
</reference>
<gene>
    <name evidence="4" type="ORF">QPX54_01415</name>
</gene>
<feature type="binding site" evidence="3">
    <location>
        <position position="57"/>
    </location>
    <ligand>
        <name>Zn(2+)</name>
        <dbReference type="ChEBI" id="CHEBI:29105"/>
    </ligand>
</feature>
<feature type="binding site" evidence="3">
    <location>
        <position position="111"/>
    </location>
    <ligand>
        <name>Zn(2+)</name>
        <dbReference type="ChEBI" id="CHEBI:29105"/>
    </ligand>
</feature>
<sequence>MSMQNVAKTPQAVWESLREGNERFMANRSERPNQDPEYRSLLSVGQSPRVVIFSCSDSRVPVEMVFDLGLGDAFVIRTAGQIIDSSIIASVEYAIEKFDVNLLVVMGHESCGAVRATMEFAEGGSAPNGFQRTIVERVLMSVTEANKRGLVTREDVERQHITETVYQLMARAPGLGQGLIRQSMGIVGLRYNLSDGRVEPVVLNGVH</sequence>
<organism evidence="4 5">
    <name type="scientific">Corynebacterium propinquum</name>
    <dbReference type="NCBI Taxonomy" id="43769"/>
    <lineage>
        <taxon>Bacteria</taxon>
        <taxon>Bacillati</taxon>
        <taxon>Actinomycetota</taxon>
        <taxon>Actinomycetes</taxon>
        <taxon>Mycobacteriales</taxon>
        <taxon>Corynebacteriaceae</taxon>
        <taxon>Corynebacterium</taxon>
    </lineage>
</organism>
<comment type="similarity">
    <text evidence="1">Belongs to the beta-class carbonic anhydrase family.</text>
</comment>
<dbReference type="CDD" id="cd03378">
    <property type="entry name" value="beta_CA_cladeC"/>
    <property type="match status" value="1"/>
</dbReference>
<dbReference type="Gene3D" id="3.40.1050.10">
    <property type="entry name" value="Carbonic anhydrase"/>
    <property type="match status" value="1"/>
</dbReference>
<dbReference type="PANTHER" id="PTHR11002">
    <property type="entry name" value="CARBONIC ANHYDRASE"/>
    <property type="match status" value="1"/>
</dbReference>
<keyword evidence="3" id="KW-0862">Zinc</keyword>
<evidence type="ECO:0000256" key="1">
    <source>
        <dbReference type="ARBA" id="ARBA00006217"/>
    </source>
</evidence>
<dbReference type="Pfam" id="PF00484">
    <property type="entry name" value="Pro_CA"/>
    <property type="match status" value="1"/>
</dbReference>
<evidence type="ECO:0000313" key="4">
    <source>
        <dbReference type="EMBL" id="MDK4325179.1"/>
    </source>
</evidence>
<comment type="function">
    <text evidence="2">Catalyzes the reversible hydration of carbon dioxide to form bicarbonate.</text>
</comment>
<dbReference type="GO" id="GO:0004089">
    <property type="term" value="F:carbonate dehydratase activity"/>
    <property type="evidence" value="ECO:0007669"/>
    <property type="project" value="InterPro"/>
</dbReference>
<proteinExistence type="inferred from homology"/>
<accession>A0AAP4F772</accession>
<comment type="cofactor">
    <cofactor evidence="3">
        <name>Zn(2+)</name>
        <dbReference type="ChEBI" id="CHEBI:29105"/>
    </cofactor>
    <text evidence="3">Binds 1 zinc ion per subunit.</text>
</comment>
<protein>
    <submittedName>
        <fullName evidence="4">Carbonic anhydrase</fullName>
    </submittedName>
</protein>
<dbReference type="AlphaFoldDB" id="A0AAP4F772"/>
<evidence type="ECO:0000313" key="5">
    <source>
        <dbReference type="Proteomes" id="UP001226160"/>
    </source>
</evidence>
<evidence type="ECO:0000256" key="2">
    <source>
        <dbReference type="ARBA" id="ARBA00024993"/>
    </source>
</evidence>
<name>A0AAP4F772_9CORY</name>
<dbReference type="Proteomes" id="UP001226160">
    <property type="component" value="Unassembled WGS sequence"/>
</dbReference>
<comment type="caution">
    <text evidence="4">The sequence shown here is derived from an EMBL/GenBank/DDBJ whole genome shotgun (WGS) entry which is preliminary data.</text>
</comment>
<feature type="binding site" evidence="3">
    <location>
        <position position="55"/>
    </location>
    <ligand>
        <name>Zn(2+)</name>
        <dbReference type="ChEBI" id="CHEBI:29105"/>
    </ligand>
</feature>
<dbReference type="SMART" id="SM00947">
    <property type="entry name" value="Pro_CA"/>
    <property type="match status" value="1"/>
</dbReference>
<feature type="binding site" evidence="3">
    <location>
        <position position="108"/>
    </location>
    <ligand>
        <name>Zn(2+)</name>
        <dbReference type="ChEBI" id="CHEBI:29105"/>
    </ligand>
</feature>